<dbReference type="Proteomes" id="UP001241110">
    <property type="component" value="Unassembled WGS sequence"/>
</dbReference>
<organism evidence="1 2">
    <name type="scientific">Xanthocytophaga flava</name>
    <dbReference type="NCBI Taxonomy" id="3048013"/>
    <lineage>
        <taxon>Bacteria</taxon>
        <taxon>Pseudomonadati</taxon>
        <taxon>Bacteroidota</taxon>
        <taxon>Cytophagia</taxon>
        <taxon>Cytophagales</taxon>
        <taxon>Rhodocytophagaceae</taxon>
        <taxon>Xanthocytophaga</taxon>
    </lineage>
</organism>
<name>A0AAE3QPY5_9BACT</name>
<dbReference type="AlphaFoldDB" id="A0AAE3QPY5"/>
<proteinExistence type="predicted"/>
<accession>A0AAE3QPY5</accession>
<evidence type="ECO:0000313" key="1">
    <source>
        <dbReference type="EMBL" id="MDJ1481303.1"/>
    </source>
</evidence>
<dbReference type="RefSeq" id="WP_313978886.1">
    <property type="nucleotide sequence ID" value="NZ_JASJOS010000005.1"/>
</dbReference>
<dbReference type="EMBL" id="JASJOS010000005">
    <property type="protein sequence ID" value="MDJ1481303.1"/>
    <property type="molecule type" value="Genomic_DNA"/>
</dbReference>
<protein>
    <submittedName>
        <fullName evidence="1">Uncharacterized protein</fullName>
    </submittedName>
</protein>
<sequence>MSHIYDYQGQIATIKAGKKEIYFEVLDISIQGGPIPVKEILSDQIIDSYTSIGIMLTVRNKGHLLTDKQVAALLNPPLFIKLPDVLEGQGRVWTYEDTHICFYFTGGITNINGKVVEAINQNIHKLVELRDGQTG</sequence>
<gene>
    <name evidence="1" type="ORF">QNI16_12470</name>
</gene>
<evidence type="ECO:0000313" key="2">
    <source>
        <dbReference type="Proteomes" id="UP001241110"/>
    </source>
</evidence>
<reference evidence="1" key="1">
    <citation type="submission" date="2023-05" db="EMBL/GenBank/DDBJ databases">
        <authorList>
            <person name="Zhang X."/>
        </authorList>
    </citation>
    <scope>NUCLEOTIDE SEQUENCE</scope>
    <source>
        <strain evidence="1">YF14B1</strain>
    </source>
</reference>
<comment type="caution">
    <text evidence="1">The sequence shown here is derived from an EMBL/GenBank/DDBJ whole genome shotgun (WGS) entry which is preliminary data.</text>
</comment>